<proteinExistence type="predicted"/>
<accession>B0EI98</accession>
<dbReference type="AlphaFoldDB" id="B0EI98"/>
<dbReference type="eggNOG" id="ENOG502RC6W">
    <property type="taxonomic scope" value="Eukaryota"/>
</dbReference>
<protein>
    <submittedName>
        <fullName evidence="1">Uncharacterized protein</fullName>
    </submittedName>
</protein>
<dbReference type="RefSeq" id="XP_001737945.1">
    <property type="nucleotide sequence ID" value="XM_001737893.1"/>
</dbReference>
<dbReference type="OrthoDB" id="10401576at2759"/>
<organism evidence="2">
    <name type="scientific">Entamoeba dispar (strain ATCC PRA-260 / SAW760)</name>
    <dbReference type="NCBI Taxonomy" id="370354"/>
    <lineage>
        <taxon>Eukaryota</taxon>
        <taxon>Amoebozoa</taxon>
        <taxon>Evosea</taxon>
        <taxon>Archamoebae</taxon>
        <taxon>Mastigamoebida</taxon>
        <taxon>Entamoebidae</taxon>
        <taxon>Entamoeba</taxon>
    </lineage>
</organism>
<dbReference type="OMA" id="RLTHYIT"/>
<reference evidence="2" key="1">
    <citation type="submission" date="2007-12" db="EMBL/GenBank/DDBJ databases">
        <title>Annotation of Entamoeba dispar SAW760.</title>
        <authorList>
            <person name="Lorenzi H."/>
            <person name="Inman J."/>
            <person name="Schobel S."/>
            <person name="Amedeo P."/>
            <person name="Caler E."/>
        </authorList>
    </citation>
    <scope>NUCLEOTIDE SEQUENCE [LARGE SCALE GENOMIC DNA]</scope>
    <source>
        <strain evidence="2">ATCC PRA-260 / SAW760</strain>
    </source>
</reference>
<dbReference type="Proteomes" id="UP000008076">
    <property type="component" value="Unassembled WGS sequence"/>
</dbReference>
<keyword evidence="2" id="KW-1185">Reference proteome</keyword>
<sequence>MSTDLRSDLVSLFESIKSIEHSIAEKNEIYLNELEKQKSLTETYNQYHNDFDRINAEIKKNRKICCQILQEISSVKRDYSFRNNYNTNGFSLYNTCDTRSAESCQETIQQKYITQYTQQHRIPCYIPCYVELQFDSLLRYLKSNRLTHYITFSTESRQIDLVRLKEFYRNSFTLMIVQMTCGNMFGIFFNNTTKSLFKIISPVPYEYGIINVPYEYGLTTVPNKQDSYLQVTNEYIDYSFLKICFNGVIEFNFNPMTKICVEPYMDYFSLYSVN</sequence>
<name>B0EI98_ENTDS</name>
<evidence type="ECO:0000313" key="2">
    <source>
        <dbReference type="Proteomes" id="UP000008076"/>
    </source>
</evidence>
<dbReference type="GeneID" id="5883005"/>
<dbReference type="KEGG" id="edi:EDI_295290"/>
<dbReference type="EMBL" id="DS549420">
    <property type="protein sequence ID" value="EDR25746.1"/>
    <property type="molecule type" value="Genomic_DNA"/>
</dbReference>
<gene>
    <name evidence="1" type="ORF">EDI_295290</name>
</gene>
<dbReference type="VEuPathDB" id="AmoebaDB:EDI_295290"/>
<evidence type="ECO:0000313" key="1">
    <source>
        <dbReference type="EMBL" id="EDR25746.1"/>
    </source>
</evidence>